<gene>
    <name evidence="1" type="ORF">PA905_14350</name>
</gene>
<proteinExistence type="predicted"/>
<reference evidence="2" key="1">
    <citation type="submission" date="2019-02" db="EMBL/GenBank/DDBJ databases">
        <title>Draft genome sequence of Planktothrix agardhii NIES-905.</title>
        <authorList>
            <person name="Yamaguchi H."/>
            <person name="Suzuki S."/>
            <person name="Kawachi M."/>
        </authorList>
    </citation>
    <scope>NUCLEOTIDE SEQUENCE [LARGE SCALE GENOMIC DNA]</scope>
    <source>
        <strain evidence="2">CCAP 1459/11A</strain>
    </source>
</reference>
<protein>
    <submittedName>
        <fullName evidence="1">Uncharacterized protein</fullName>
    </submittedName>
</protein>
<evidence type="ECO:0000313" key="2">
    <source>
        <dbReference type="Proteomes" id="UP000299794"/>
    </source>
</evidence>
<sequence length="68" mass="7548">MATHKIALEFKDRHLSRPDLDGIVGAAIRTNPDAKELIVRCRSAAKTVYQAINSYPIKVTIVARENTV</sequence>
<name>A0A4P5ZUC9_PLAAG</name>
<dbReference type="EMBL" id="BJCD01000035">
    <property type="protein sequence ID" value="GDZ93595.1"/>
    <property type="molecule type" value="Genomic_DNA"/>
</dbReference>
<comment type="caution">
    <text evidence="1">The sequence shown here is derived from an EMBL/GenBank/DDBJ whole genome shotgun (WGS) entry which is preliminary data.</text>
</comment>
<evidence type="ECO:0000313" key="1">
    <source>
        <dbReference type="EMBL" id="GDZ93595.1"/>
    </source>
</evidence>
<dbReference type="Proteomes" id="UP000299794">
    <property type="component" value="Unassembled WGS sequence"/>
</dbReference>
<dbReference type="AlphaFoldDB" id="A0A4P5ZUC9"/>
<accession>A0A4P5ZUC9</accession>
<organism evidence="1 2">
    <name type="scientific">Planktothrix agardhii CCAP 1459/11A</name>
    <dbReference type="NCBI Taxonomy" id="282420"/>
    <lineage>
        <taxon>Bacteria</taxon>
        <taxon>Bacillati</taxon>
        <taxon>Cyanobacteriota</taxon>
        <taxon>Cyanophyceae</taxon>
        <taxon>Oscillatoriophycideae</taxon>
        <taxon>Oscillatoriales</taxon>
        <taxon>Microcoleaceae</taxon>
        <taxon>Planktothrix</taxon>
    </lineage>
</organism>
<dbReference type="RefSeq" id="WP_026796974.1">
    <property type="nucleotide sequence ID" value="NZ_BJCD01000035.1"/>
</dbReference>